<dbReference type="KEGG" id="aev:EI546_05925"/>
<dbReference type="Proteomes" id="UP000285517">
    <property type="component" value="Chromosome"/>
</dbReference>
<evidence type="ECO:0000313" key="1">
    <source>
        <dbReference type="EMBL" id="QAA81293.1"/>
    </source>
</evidence>
<sequence>MVISKVHKYIYVAVDKTGTTSVEKFLMDSDETATKNGVEIDGKQYKFKGHSTALEIKAVLGKHYDDYTVIGFVRNPYSRVVSSYFFLKKGAKPWKNVDRDRPLIQKLQIKFTQIMPFKPWALIYPYRANRIYFVGEKGNLIVDKIGIFENLSEDLETILISCGLNFDFSKFPHTNKSVHKEESTYFKNKIFRNAMSLKLGKDLKFYNSIEEANNSN</sequence>
<accession>A0A410G209</accession>
<dbReference type="Gene3D" id="3.40.50.300">
    <property type="entry name" value="P-loop containing nucleotide triphosphate hydrolases"/>
    <property type="match status" value="1"/>
</dbReference>
<dbReference type="RefSeq" id="WP_128249681.1">
    <property type="nucleotide sequence ID" value="NZ_CP034951.1"/>
</dbReference>
<dbReference type="Pfam" id="PF03567">
    <property type="entry name" value="Sulfotransfer_2"/>
    <property type="match status" value="1"/>
</dbReference>
<dbReference type="AlphaFoldDB" id="A0A410G209"/>
<dbReference type="GO" id="GO:0008146">
    <property type="term" value="F:sulfotransferase activity"/>
    <property type="evidence" value="ECO:0007669"/>
    <property type="project" value="InterPro"/>
</dbReference>
<evidence type="ECO:0008006" key="3">
    <source>
        <dbReference type="Google" id="ProtNLM"/>
    </source>
</evidence>
<keyword evidence="2" id="KW-1185">Reference proteome</keyword>
<dbReference type="OrthoDB" id="288532at2"/>
<protein>
    <recommendedName>
        <fullName evidence="3">Sulfotransferase family protein</fullName>
    </recommendedName>
</protein>
<reference evidence="1 2" key="1">
    <citation type="submission" date="2019-01" db="EMBL/GenBank/DDBJ databases">
        <title>Complete genome sequencing of Aequorivita sp. H23M31.</title>
        <authorList>
            <person name="Bae J.-W."/>
        </authorList>
    </citation>
    <scope>NUCLEOTIDE SEQUENCE [LARGE SCALE GENOMIC DNA]</scope>
    <source>
        <strain evidence="1 2">H23M31</strain>
    </source>
</reference>
<dbReference type="SUPFAM" id="SSF52540">
    <property type="entry name" value="P-loop containing nucleoside triphosphate hydrolases"/>
    <property type="match status" value="1"/>
</dbReference>
<dbReference type="GO" id="GO:0016020">
    <property type="term" value="C:membrane"/>
    <property type="evidence" value="ECO:0007669"/>
    <property type="project" value="InterPro"/>
</dbReference>
<gene>
    <name evidence="1" type="ORF">EI546_05925</name>
</gene>
<name>A0A410G209_9FLAO</name>
<dbReference type="EMBL" id="CP034951">
    <property type="protein sequence ID" value="QAA81293.1"/>
    <property type="molecule type" value="Genomic_DNA"/>
</dbReference>
<organism evidence="1 2">
    <name type="scientific">Aequorivita ciconiae</name>
    <dbReference type="NCBI Taxonomy" id="2494375"/>
    <lineage>
        <taxon>Bacteria</taxon>
        <taxon>Pseudomonadati</taxon>
        <taxon>Bacteroidota</taxon>
        <taxon>Flavobacteriia</taxon>
        <taxon>Flavobacteriales</taxon>
        <taxon>Flavobacteriaceae</taxon>
        <taxon>Aequorivita</taxon>
    </lineage>
</organism>
<proteinExistence type="predicted"/>
<evidence type="ECO:0000313" key="2">
    <source>
        <dbReference type="Proteomes" id="UP000285517"/>
    </source>
</evidence>
<dbReference type="InterPro" id="IPR005331">
    <property type="entry name" value="Sulfotransferase"/>
</dbReference>
<dbReference type="InterPro" id="IPR027417">
    <property type="entry name" value="P-loop_NTPase"/>
</dbReference>